<feature type="non-terminal residue" evidence="1">
    <location>
        <position position="1"/>
    </location>
</feature>
<accession>A0A2M8Q792</accession>
<organism evidence="1 2">
    <name type="scientific">Candidatus Thermofonsia Clade 3 bacterium</name>
    <dbReference type="NCBI Taxonomy" id="2364212"/>
    <lineage>
        <taxon>Bacteria</taxon>
        <taxon>Bacillati</taxon>
        <taxon>Chloroflexota</taxon>
        <taxon>Candidatus Thermofontia</taxon>
        <taxon>Candidatus Thermofonsia Clade 3</taxon>
    </lineage>
</organism>
<protein>
    <submittedName>
        <fullName evidence="1">Uncharacterized protein</fullName>
    </submittedName>
</protein>
<dbReference type="AlphaFoldDB" id="A0A2M8Q792"/>
<dbReference type="EMBL" id="PGTN01000858">
    <property type="protein sequence ID" value="PJF45678.1"/>
    <property type="molecule type" value="Genomic_DNA"/>
</dbReference>
<reference evidence="1 2" key="1">
    <citation type="submission" date="2017-11" db="EMBL/GenBank/DDBJ databases">
        <title>Evolution of Phototrophy in the Chloroflexi Phylum Driven by Horizontal Gene Transfer.</title>
        <authorList>
            <person name="Ward L.M."/>
            <person name="Hemp J."/>
            <person name="Shih P.M."/>
            <person name="Mcglynn S.E."/>
            <person name="Fischer W."/>
        </authorList>
    </citation>
    <scope>NUCLEOTIDE SEQUENCE [LARGE SCALE GENOMIC DNA]</scope>
    <source>
        <strain evidence="1">JP3_7</strain>
    </source>
</reference>
<sequence>GQDLQQWYEMHHRAAHGEAPLQLGTLSHQKMAEEDEKGVWQRLHVAIISELGAAQAVMLAHGHLVLSIGAYTHDPDMTATLAKIADSLQFAPDAPRTFGALHAPERSSP</sequence>
<proteinExistence type="predicted"/>
<evidence type="ECO:0000313" key="2">
    <source>
        <dbReference type="Proteomes" id="UP000230790"/>
    </source>
</evidence>
<name>A0A2M8Q792_9CHLR</name>
<evidence type="ECO:0000313" key="1">
    <source>
        <dbReference type="EMBL" id="PJF45678.1"/>
    </source>
</evidence>
<dbReference type="Proteomes" id="UP000230790">
    <property type="component" value="Unassembled WGS sequence"/>
</dbReference>
<comment type="caution">
    <text evidence="1">The sequence shown here is derived from an EMBL/GenBank/DDBJ whole genome shotgun (WGS) entry which is preliminary data.</text>
</comment>
<gene>
    <name evidence="1" type="ORF">CUN48_17670</name>
</gene>